<comment type="caution">
    <text evidence="1">The sequence shown here is derived from an EMBL/GenBank/DDBJ whole genome shotgun (WGS) entry which is preliminary data.</text>
</comment>
<dbReference type="AlphaFoldDB" id="A0A231GYW9"/>
<dbReference type="EMBL" id="NGAF01000017">
    <property type="protein sequence ID" value="OXR41721.1"/>
    <property type="molecule type" value="Genomic_DNA"/>
</dbReference>
<name>A0A231GYW9_9NOCA</name>
<evidence type="ECO:0000313" key="1">
    <source>
        <dbReference type="EMBL" id="OXR41721.1"/>
    </source>
</evidence>
<sequence>MVQRLFVGEQGALQDRRGRGRIDVLTEGLHRRRRNSVLLQQLSQRIDGTVAFENGQMIGDDRRGYAQQPGQAGRPVHRPVRAAEVGVVAVVPGLGLGDGEGGKVCGARVMADELRGGVPQRTLLQFRCHLTDGMARRDDRVVGPGRRIGPVGGHGLFVDDDRLTDPAQVHGIADQGVLRRHHHLRATAVAVARGAILGLFVDVGLLGGLGHPDVHAALGLHRLRHRDVDTALALPVDHQDLALLTSFVENLLQLGFPVRTPADDPLGIDRFDRLSGHSCAHQCLDLPGDQIVAVTQDLLEPALASGPHLVRVFGDRAQFGMGALDHIMLSLHQPMCLRPCDLVGLLQTVDLLQYRVQVGEGAGCTGHFIEEGFGSDAVDFDRIDAFGGLRVRAHHDPMRLGLLSSGLGRPELLGFDRLGETRLARFRAPP</sequence>
<keyword evidence="2" id="KW-1185">Reference proteome</keyword>
<organism evidence="1 2">
    <name type="scientific">Nocardia cerradoensis</name>
    <dbReference type="NCBI Taxonomy" id="85688"/>
    <lineage>
        <taxon>Bacteria</taxon>
        <taxon>Bacillati</taxon>
        <taxon>Actinomycetota</taxon>
        <taxon>Actinomycetes</taxon>
        <taxon>Mycobacteriales</taxon>
        <taxon>Nocardiaceae</taxon>
        <taxon>Nocardia</taxon>
    </lineage>
</organism>
<proteinExistence type="predicted"/>
<accession>A0A231GYW9</accession>
<protein>
    <submittedName>
        <fullName evidence="1">Uncharacterized protein</fullName>
    </submittedName>
</protein>
<gene>
    <name evidence="1" type="ORF">B7C42_06063</name>
</gene>
<evidence type="ECO:0000313" key="2">
    <source>
        <dbReference type="Proteomes" id="UP000215506"/>
    </source>
</evidence>
<dbReference type="Proteomes" id="UP000215506">
    <property type="component" value="Unassembled WGS sequence"/>
</dbReference>
<reference evidence="1 2" key="1">
    <citation type="submission" date="2017-07" db="EMBL/GenBank/DDBJ databases">
        <title>First draft Genome Sequence of Nocardia cerradoensis isolated from human infection.</title>
        <authorList>
            <person name="Carrasco G."/>
        </authorList>
    </citation>
    <scope>NUCLEOTIDE SEQUENCE [LARGE SCALE GENOMIC DNA]</scope>
    <source>
        <strain evidence="1 2">CNM20130759</strain>
    </source>
</reference>